<gene>
    <name evidence="2" type="ORF">DPMN_092379</name>
</gene>
<protein>
    <submittedName>
        <fullName evidence="2">Uncharacterized protein</fullName>
    </submittedName>
</protein>
<keyword evidence="1" id="KW-0175">Coiled coil</keyword>
<accession>A0A9D4R038</accession>
<evidence type="ECO:0000313" key="3">
    <source>
        <dbReference type="Proteomes" id="UP000828390"/>
    </source>
</evidence>
<comment type="caution">
    <text evidence="2">The sequence shown here is derived from an EMBL/GenBank/DDBJ whole genome shotgun (WGS) entry which is preliminary data.</text>
</comment>
<organism evidence="2 3">
    <name type="scientific">Dreissena polymorpha</name>
    <name type="common">Zebra mussel</name>
    <name type="synonym">Mytilus polymorpha</name>
    <dbReference type="NCBI Taxonomy" id="45954"/>
    <lineage>
        <taxon>Eukaryota</taxon>
        <taxon>Metazoa</taxon>
        <taxon>Spiralia</taxon>
        <taxon>Lophotrochozoa</taxon>
        <taxon>Mollusca</taxon>
        <taxon>Bivalvia</taxon>
        <taxon>Autobranchia</taxon>
        <taxon>Heteroconchia</taxon>
        <taxon>Euheterodonta</taxon>
        <taxon>Imparidentia</taxon>
        <taxon>Neoheterodontei</taxon>
        <taxon>Myida</taxon>
        <taxon>Dreissenoidea</taxon>
        <taxon>Dreissenidae</taxon>
        <taxon>Dreissena</taxon>
    </lineage>
</organism>
<evidence type="ECO:0000313" key="2">
    <source>
        <dbReference type="EMBL" id="KAH3849974.1"/>
    </source>
</evidence>
<name>A0A9D4R038_DREPO</name>
<feature type="coiled-coil region" evidence="1">
    <location>
        <begin position="18"/>
        <end position="45"/>
    </location>
</feature>
<dbReference type="AlphaFoldDB" id="A0A9D4R038"/>
<evidence type="ECO:0000256" key="1">
    <source>
        <dbReference type="SAM" id="Coils"/>
    </source>
</evidence>
<reference evidence="2" key="1">
    <citation type="journal article" date="2019" name="bioRxiv">
        <title>The Genome of the Zebra Mussel, Dreissena polymorpha: A Resource for Invasive Species Research.</title>
        <authorList>
            <person name="McCartney M.A."/>
            <person name="Auch B."/>
            <person name="Kono T."/>
            <person name="Mallez S."/>
            <person name="Zhang Y."/>
            <person name="Obille A."/>
            <person name="Becker A."/>
            <person name="Abrahante J.E."/>
            <person name="Garbe J."/>
            <person name="Badalamenti J.P."/>
            <person name="Herman A."/>
            <person name="Mangelson H."/>
            <person name="Liachko I."/>
            <person name="Sullivan S."/>
            <person name="Sone E.D."/>
            <person name="Koren S."/>
            <person name="Silverstein K.A.T."/>
            <person name="Beckman K.B."/>
            <person name="Gohl D.M."/>
        </authorList>
    </citation>
    <scope>NUCLEOTIDE SEQUENCE</scope>
    <source>
        <strain evidence="2">Duluth1</strain>
        <tissue evidence="2">Whole animal</tissue>
    </source>
</reference>
<proteinExistence type="predicted"/>
<sequence length="227" mass="26220">MYANHRACLDDIIDLNNVKHDENGTNELTNTLKQLEEEISGIDKRVAENLKLNDECKETCLKDIKEYTQKLHDILDLLREKAVKNVIVKHTYNDTNIRAVENVCKEAKKRFMKKCSLIYDLSHKKHERHLFVVSKRLDKEVDEIKTIIRQSNLGNNIAKFSFLPNKTIECTFKNDFTDIGQLHETGDGSDEVVEDVPEICNEIACQRCGSLVWQTQLFCSDCGLPYE</sequence>
<dbReference type="EMBL" id="JAIWYP010000003">
    <property type="protein sequence ID" value="KAH3849974.1"/>
    <property type="molecule type" value="Genomic_DNA"/>
</dbReference>
<reference evidence="2" key="2">
    <citation type="submission" date="2020-11" db="EMBL/GenBank/DDBJ databases">
        <authorList>
            <person name="McCartney M.A."/>
            <person name="Auch B."/>
            <person name="Kono T."/>
            <person name="Mallez S."/>
            <person name="Becker A."/>
            <person name="Gohl D.M."/>
            <person name="Silverstein K.A.T."/>
            <person name="Koren S."/>
            <person name="Bechman K.B."/>
            <person name="Herman A."/>
            <person name="Abrahante J.E."/>
            <person name="Garbe J."/>
        </authorList>
    </citation>
    <scope>NUCLEOTIDE SEQUENCE</scope>
    <source>
        <strain evidence="2">Duluth1</strain>
        <tissue evidence="2">Whole animal</tissue>
    </source>
</reference>
<keyword evidence="3" id="KW-1185">Reference proteome</keyword>
<dbReference type="Proteomes" id="UP000828390">
    <property type="component" value="Unassembled WGS sequence"/>
</dbReference>